<feature type="transmembrane region" description="Helical" evidence="8">
    <location>
        <begin position="119"/>
        <end position="140"/>
    </location>
</feature>
<evidence type="ECO:0000256" key="8">
    <source>
        <dbReference type="SAM" id="Phobius"/>
    </source>
</evidence>
<feature type="transmembrane region" description="Helical" evidence="8">
    <location>
        <begin position="354"/>
        <end position="373"/>
    </location>
</feature>
<name>A0ABX1RDP8_9PSEU</name>
<feature type="region of interest" description="Disordered" evidence="7">
    <location>
        <begin position="929"/>
        <end position="971"/>
    </location>
</feature>
<feature type="transmembrane region" description="Helical" evidence="8">
    <location>
        <begin position="288"/>
        <end position="312"/>
    </location>
</feature>
<dbReference type="SUPFAM" id="SSF49452">
    <property type="entry name" value="Starch-binding domain-like"/>
    <property type="match status" value="1"/>
</dbReference>
<dbReference type="InterPro" id="IPR036259">
    <property type="entry name" value="MFS_trans_sf"/>
</dbReference>
<keyword evidence="11" id="KW-1185">Reference proteome</keyword>
<dbReference type="RefSeq" id="WP_169395613.1">
    <property type="nucleotide sequence ID" value="NZ_BAAAJH010000001.1"/>
</dbReference>
<evidence type="ECO:0000313" key="11">
    <source>
        <dbReference type="Proteomes" id="UP001296706"/>
    </source>
</evidence>
<dbReference type="PANTHER" id="PTHR23501">
    <property type="entry name" value="MAJOR FACILITATOR SUPERFAMILY"/>
    <property type="match status" value="1"/>
</dbReference>
<comment type="subcellular location">
    <subcellularLocation>
        <location evidence="1">Cell membrane</location>
        <topology evidence="1">Multi-pass membrane protein</topology>
    </subcellularLocation>
</comment>
<dbReference type="PANTHER" id="PTHR23501:SF197">
    <property type="entry name" value="COMD"/>
    <property type="match status" value="1"/>
</dbReference>
<feature type="transmembrane region" description="Helical" evidence="8">
    <location>
        <begin position="26"/>
        <end position="51"/>
    </location>
</feature>
<keyword evidence="4 8" id="KW-0812">Transmembrane</keyword>
<keyword evidence="6 8" id="KW-0472">Membrane</keyword>
<feature type="transmembrane region" description="Helical" evidence="8">
    <location>
        <begin position="186"/>
        <end position="209"/>
    </location>
</feature>
<dbReference type="SUPFAM" id="SSF103473">
    <property type="entry name" value="MFS general substrate transporter"/>
    <property type="match status" value="1"/>
</dbReference>
<reference evidence="10 11" key="1">
    <citation type="submission" date="2020-04" db="EMBL/GenBank/DDBJ databases">
        <authorList>
            <person name="Klaysubun C."/>
            <person name="Duangmal K."/>
            <person name="Lipun K."/>
        </authorList>
    </citation>
    <scope>NUCLEOTIDE SEQUENCE [LARGE SCALE GENOMIC DNA]</scope>
    <source>
        <strain evidence="10 11">JCM 11839</strain>
    </source>
</reference>
<evidence type="ECO:0000259" key="9">
    <source>
        <dbReference type="PROSITE" id="PS50850"/>
    </source>
</evidence>
<dbReference type="SUPFAM" id="SSF49464">
    <property type="entry name" value="Carboxypeptidase regulatory domain-like"/>
    <property type="match status" value="1"/>
</dbReference>
<dbReference type="Gene3D" id="2.60.40.1120">
    <property type="entry name" value="Carboxypeptidase-like, regulatory domain"/>
    <property type="match status" value="3"/>
</dbReference>
<dbReference type="PROSITE" id="PS50850">
    <property type="entry name" value="MFS"/>
    <property type="match status" value="1"/>
</dbReference>
<feature type="domain" description="Major facilitator superfamily (MFS) profile" evidence="9">
    <location>
        <begin position="29"/>
        <end position="546"/>
    </location>
</feature>
<feature type="transmembrane region" description="Helical" evidence="8">
    <location>
        <begin position="250"/>
        <end position="268"/>
    </location>
</feature>
<evidence type="ECO:0000256" key="4">
    <source>
        <dbReference type="ARBA" id="ARBA00022692"/>
    </source>
</evidence>
<evidence type="ECO:0000256" key="2">
    <source>
        <dbReference type="ARBA" id="ARBA00022448"/>
    </source>
</evidence>
<dbReference type="NCBIfam" id="TIGR00711">
    <property type="entry name" value="efflux_EmrB"/>
    <property type="match status" value="1"/>
</dbReference>
<feature type="transmembrane region" description="Helical" evidence="8">
    <location>
        <begin position="426"/>
        <end position="444"/>
    </location>
</feature>
<feature type="transmembrane region" description="Helical" evidence="8">
    <location>
        <begin position="385"/>
        <end position="405"/>
    </location>
</feature>
<feature type="transmembrane region" description="Helical" evidence="8">
    <location>
        <begin position="63"/>
        <end position="82"/>
    </location>
</feature>
<dbReference type="InterPro" id="IPR020846">
    <property type="entry name" value="MFS_dom"/>
</dbReference>
<dbReference type="EMBL" id="JAAXKY010000025">
    <property type="protein sequence ID" value="NMH77545.1"/>
    <property type="molecule type" value="Genomic_DNA"/>
</dbReference>
<dbReference type="Pfam" id="PF07690">
    <property type="entry name" value="MFS_1"/>
    <property type="match status" value="1"/>
</dbReference>
<keyword evidence="5 8" id="KW-1133">Transmembrane helix</keyword>
<evidence type="ECO:0000256" key="1">
    <source>
        <dbReference type="ARBA" id="ARBA00004651"/>
    </source>
</evidence>
<evidence type="ECO:0000256" key="3">
    <source>
        <dbReference type="ARBA" id="ARBA00022475"/>
    </source>
</evidence>
<dbReference type="InterPro" id="IPR008969">
    <property type="entry name" value="CarboxyPept-like_regulatory"/>
</dbReference>
<dbReference type="InterPro" id="IPR013784">
    <property type="entry name" value="Carb-bd-like_fold"/>
</dbReference>
<dbReference type="InterPro" id="IPR011701">
    <property type="entry name" value="MFS"/>
</dbReference>
<accession>A0ABX1RDP8</accession>
<keyword evidence="2" id="KW-0813">Transport</keyword>
<dbReference type="Proteomes" id="UP001296706">
    <property type="component" value="Unassembled WGS sequence"/>
</dbReference>
<dbReference type="Pfam" id="PF13620">
    <property type="entry name" value="CarboxypepD_reg"/>
    <property type="match status" value="3"/>
</dbReference>
<feature type="transmembrane region" description="Helical" evidence="8">
    <location>
        <begin position="221"/>
        <end position="238"/>
    </location>
</feature>
<dbReference type="SUPFAM" id="SSF49478">
    <property type="entry name" value="Cna protein B-type domain"/>
    <property type="match status" value="1"/>
</dbReference>
<evidence type="ECO:0000256" key="5">
    <source>
        <dbReference type="ARBA" id="ARBA00022989"/>
    </source>
</evidence>
<protein>
    <submittedName>
        <fullName evidence="10">DHA2 family efflux MFS transporter permease subunit</fullName>
    </submittedName>
</protein>
<feature type="region of interest" description="Disordered" evidence="7">
    <location>
        <begin position="564"/>
        <end position="595"/>
    </location>
</feature>
<evidence type="ECO:0000256" key="7">
    <source>
        <dbReference type="SAM" id="MobiDB-lite"/>
    </source>
</evidence>
<gene>
    <name evidence="10" type="ORF">HF577_10675</name>
</gene>
<dbReference type="Gene3D" id="1.20.1250.20">
    <property type="entry name" value="MFS general substrate transporter like domains"/>
    <property type="match status" value="1"/>
</dbReference>
<feature type="transmembrane region" description="Helical" evidence="8">
    <location>
        <begin position="520"/>
        <end position="541"/>
    </location>
</feature>
<sequence length="971" mass="99861">MSTQVAAEPATRAAPAPSGELTHRQVLTILVGLALGMFLAALDQTVVSTAIRTIADDLGGLSLQAWATTAFLITGTITTPLYGKLSDIYGRKPLFLTAITIFIVGSVLCTFSQSMYELAAFRAVQGLGAGGLFSLALTILGDIVPPRERARYQGYILAVFGTSSVLGPVIGGVLSGQTTILGIDGWRWIFLVNVPIGAVALIVVARVLTMPHIPRPHRIDWPGAIMLAVFLVPLLIVAEQGREWGWDSTRSLVCYAIGLVGLVLFLVAERHYGDDALIPLRLFRNSVFALSAAAGIVIGAGMFGGISLLPQFLQIVHGATPTEAGFLTLPLVAGIMISSIVSGQITSRTGRYKIFPIIGVALMVGAMLLMHFRVNVDIPLWELDLYMLMFGLGLGLSMQTLVLAVQNAVPARDMGVATASTTFFRQLGGTIGVAIFLSIVFSTVTGNISDEFRKASTTPQFQAALADPAVRANPVNQPVIAALSGGGDGGASSVLNDSSFLQQIDARLARPFLAGFSDSMTATFLIVAFVLMVAFVFVLFIKELPLRTMSGAQARAMEDAGLAEAGPAGSSMSAEGATAQVTSSDAAHTPAAPPDMASRAAAYNAATHNGSGGRHALMSQDTTPLAAAVNGNGHAPANGHHVPDAVPAPVHEQTHATQVPGYPAAAGMPADRPATDNGPAVYGTVSRSDGLGLPQVVVTVADPAGRQEARTTTGHDGYYRVDLRTGGTYLVVAAAGTYQPHAAMVAVGGTPARHDVALSGSSGVVGTVRTPDLISGTRAVAGAAVTLIDARGDVAAARVTDADGRFQLVGVPDGSYTLTAASPGHQPVAVSVRLAVGATIERDLELPRRSRLLGTVTAASNGRGVAEAMATLVDATGTVVGSAVTGPDGSFTFEDLAEGTYTLTASGYAPVAQVVHISAGAQASTVVQLGAPNPANPNPAGQNPAGQNPAGPNAAPPSEHLFEPFDAGGVR</sequence>
<feature type="transmembrane region" description="Helical" evidence="8">
    <location>
        <begin position="324"/>
        <end position="342"/>
    </location>
</feature>
<organism evidence="10 11">
    <name type="scientific">Pseudonocardia xinjiangensis</name>
    <dbReference type="NCBI Taxonomy" id="75289"/>
    <lineage>
        <taxon>Bacteria</taxon>
        <taxon>Bacillati</taxon>
        <taxon>Actinomycetota</taxon>
        <taxon>Actinomycetes</taxon>
        <taxon>Pseudonocardiales</taxon>
        <taxon>Pseudonocardiaceae</taxon>
        <taxon>Pseudonocardia</taxon>
    </lineage>
</organism>
<feature type="transmembrane region" description="Helical" evidence="8">
    <location>
        <begin position="94"/>
        <end position="113"/>
    </location>
</feature>
<dbReference type="InterPro" id="IPR004638">
    <property type="entry name" value="EmrB-like"/>
</dbReference>
<evidence type="ECO:0000313" key="10">
    <source>
        <dbReference type="EMBL" id="NMH77545.1"/>
    </source>
</evidence>
<proteinExistence type="predicted"/>
<feature type="compositionally biased region" description="Low complexity" evidence="7">
    <location>
        <begin position="930"/>
        <end position="957"/>
    </location>
</feature>
<feature type="transmembrane region" description="Helical" evidence="8">
    <location>
        <begin position="152"/>
        <end position="174"/>
    </location>
</feature>
<comment type="caution">
    <text evidence="10">The sequence shown here is derived from an EMBL/GenBank/DDBJ whole genome shotgun (WGS) entry which is preliminary data.</text>
</comment>
<evidence type="ECO:0000256" key="6">
    <source>
        <dbReference type="ARBA" id="ARBA00023136"/>
    </source>
</evidence>
<keyword evidence="3" id="KW-1003">Cell membrane</keyword>
<dbReference type="CDD" id="cd17502">
    <property type="entry name" value="MFS_Azr1_MDR_like"/>
    <property type="match status" value="1"/>
</dbReference>